<dbReference type="AlphaFoldDB" id="A0A314L3E7"/>
<dbReference type="PANTHER" id="PTHR34427">
    <property type="entry name" value="DUF4283 DOMAIN PROTEIN"/>
    <property type="match status" value="1"/>
</dbReference>
<name>A0A314L3E7_NICAT</name>
<sequence length="112" mass="13264">MYETTENLFLFEFPNRNIAEQILQGEWSWKKFKLYLEWWNPITDCLSNSISVKTTWIRAMGVPLHQWSQKIFKEIGVLCGGWKATEEETELKNNLKWARIQVAGDGWNIPNE</sequence>
<dbReference type="Gramene" id="OIT36178">
    <property type="protein sequence ID" value="OIT36178"/>
    <property type="gene ID" value="A4A49_55021"/>
</dbReference>
<feature type="non-terminal residue" evidence="2">
    <location>
        <position position="112"/>
    </location>
</feature>
<dbReference type="EMBL" id="MJEQ01000461">
    <property type="protein sequence ID" value="OIT36178.1"/>
    <property type="molecule type" value="Genomic_DNA"/>
</dbReference>
<dbReference type="InterPro" id="IPR025558">
    <property type="entry name" value="DUF4283"/>
</dbReference>
<keyword evidence="3" id="KW-1185">Reference proteome</keyword>
<dbReference type="Pfam" id="PF14111">
    <property type="entry name" value="DUF4283"/>
    <property type="match status" value="1"/>
</dbReference>
<gene>
    <name evidence="2" type="ORF">A4A49_55021</name>
</gene>
<accession>A0A314L3E7</accession>
<reference evidence="2" key="1">
    <citation type="submission" date="2016-11" db="EMBL/GenBank/DDBJ databases">
        <title>The genome of Nicotiana attenuata.</title>
        <authorList>
            <person name="Xu S."/>
            <person name="Brockmoeller T."/>
            <person name="Gaquerel E."/>
            <person name="Navarro A."/>
            <person name="Kuhl H."/>
            <person name="Gase K."/>
            <person name="Ling Z."/>
            <person name="Zhou W."/>
            <person name="Kreitzer C."/>
            <person name="Stanke M."/>
            <person name="Tang H."/>
            <person name="Lyons E."/>
            <person name="Pandey P."/>
            <person name="Pandey S.P."/>
            <person name="Timmermann B."/>
            <person name="Baldwin I.T."/>
        </authorList>
    </citation>
    <scope>NUCLEOTIDE SEQUENCE [LARGE SCALE GENOMIC DNA]</scope>
    <source>
        <strain evidence="2">UT</strain>
    </source>
</reference>
<evidence type="ECO:0000313" key="3">
    <source>
        <dbReference type="Proteomes" id="UP000187609"/>
    </source>
</evidence>
<comment type="caution">
    <text evidence="2">The sequence shown here is derived from an EMBL/GenBank/DDBJ whole genome shotgun (WGS) entry which is preliminary data.</text>
</comment>
<feature type="domain" description="DUF4283" evidence="1">
    <location>
        <begin position="2"/>
        <end position="45"/>
    </location>
</feature>
<protein>
    <recommendedName>
        <fullName evidence="1">DUF4283 domain-containing protein</fullName>
    </recommendedName>
</protein>
<evidence type="ECO:0000313" key="2">
    <source>
        <dbReference type="EMBL" id="OIT36178.1"/>
    </source>
</evidence>
<proteinExistence type="predicted"/>
<dbReference type="Proteomes" id="UP000187609">
    <property type="component" value="Unassembled WGS sequence"/>
</dbReference>
<dbReference type="PANTHER" id="PTHR34427:SF16">
    <property type="entry name" value="DUF4283 DOMAIN-CONTAINING PROTEIN"/>
    <property type="match status" value="1"/>
</dbReference>
<evidence type="ECO:0000259" key="1">
    <source>
        <dbReference type="Pfam" id="PF14111"/>
    </source>
</evidence>
<organism evidence="2 3">
    <name type="scientific">Nicotiana attenuata</name>
    <name type="common">Coyote tobacco</name>
    <dbReference type="NCBI Taxonomy" id="49451"/>
    <lineage>
        <taxon>Eukaryota</taxon>
        <taxon>Viridiplantae</taxon>
        <taxon>Streptophyta</taxon>
        <taxon>Embryophyta</taxon>
        <taxon>Tracheophyta</taxon>
        <taxon>Spermatophyta</taxon>
        <taxon>Magnoliopsida</taxon>
        <taxon>eudicotyledons</taxon>
        <taxon>Gunneridae</taxon>
        <taxon>Pentapetalae</taxon>
        <taxon>asterids</taxon>
        <taxon>lamiids</taxon>
        <taxon>Solanales</taxon>
        <taxon>Solanaceae</taxon>
        <taxon>Nicotianoideae</taxon>
        <taxon>Nicotianeae</taxon>
        <taxon>Nicotiana</taxon>
    </lineage>
</organism>